<reference evidence="5" key="1">
    <citation type="submission" date="2015-10" db="EMBL/GenBank/DDBJ databases">
        <authorList>
            <person name="Lehtovirta-Morley L.E."/>
            <person name="Vieille C."/>
        </authorList>
    </citation>
    <scope>NUCLEOTIDE SEQUENCE [LARGE SCALE GENOMIC DNA]</scope>
</reference>
<evidence type="ECO:0000256" key="1">
    <source>
        <dbReference type="ARBA" id="ARBA00023002"/>
    </source>
</evidence>
<evidence type="ECO:0000313" key="4">
    <source>
        <dbReference type="EMBL" id="CUR52068.1"/>
    </source>
</evidence>
<dbReference type="SUPFAM" id="SSF55068">
    <property type="entry name" value="Peptide methionine sulfoxide reductase"/>
    <property type="match status" value="1"/>
</dbReference>
<dbReference type="InterPro" id="IPR036509">
    <property type="entry name" value="Met_Sox_Rdtase_MsrA_sf"/>
</dbReference>
<dbReference type="NCBIfam" id="TIGR00401">
    <property type="entry name" value="msrA"/>
    <property type="match status" value="1"/>
</dbReference>
<dbReference type="InterPro" id="IPR002569">
    <property type="entry name" value="Met_Sox_Rdtase_MsrA_dom"/>
</dbReference>
<comment type="catalytic activity">
    <reaction evidence="2">
        <text>L-methionyl-[protein] + [thioredoxin]-disulfide + H2O = L-methionyl-(S)-S-oxide-[protein] + [thioredoxin]-dithiol</text>
        <dbReference type="Rhea" id="RHEA:14217"/>
        <dbReference type="Rhea" id="RHEA-COMP:10698"/>
        <dbReference type="Rhea" id="RHEA-COMP:10700"/>
        <dbReference type="Rhea" id="RHEA-COMP:12313"/>
        <dbReference type="Rhea" id="RHEA-COMP:12315"/>
        <dbReference type="ChEBI" id="CHEBI:15377"/>
        <dbReference type="ChEBI" id="CHEBI:16044"/>
        <dbReference type="ChEBI" id="CHEBI:29950"/>
        <dbReference type="ChEBI" id="CHEBI:44120"/>
        <dbReference type="ChEBI" id="CHEBI:50058"/>
        <dbReference type="EC" id="1.8.4.11"/>
    </reaction>
</comment>
<dbReference type="Gene3D" id="3.30.1060.10">
    <property type="entry name" value="Peptide methionine sulphoxide reductase MsrA"/>
    <property type="match status" value="1"/>
</dbReference>
<dbReference type="EC" id="1.8.4.11" evidence="2"/>
<evidence type="ECO:0000313" key="5">
    <source>
        <dbReference type="Proteomes" id="UP000196239"/>
    </source>
</evidence>
<name>A0A128A402_9ARCH</name>
<feature type="domain" description="Peptide methionine sulphoxide reductase MsrA" evidence="3">
    <location>
        <begin position="2"/>
        <end position="146"/>
    </location>
</feature>
<keyword evidence="5" id="KW-1185">Reference proteome</keyword>
<sequence length="150" mass="17146">MKATFGAGCFWCIEHVFRKNGITSTNVGYMGGKTKNPTYEDVCTDMTGHAEVVQVEYDPTKISYGEILDIFWSNHDPTTLNRQGPDVGTQYRSSVFYHTPEQEKEARQSKEDMEKSGKYGKKIVTEIVPAAEFYKAEDYHQQYYEKCGIV</sequence>
<dbReference type="PANTHER" id="PTHR43774:SF1">
    <property type="entry name" value="PEPTIDE METHIONINE SULFOXIDE REDUCTASE MSRA 2"/>
    <property type="match status" value="1"/>
</dbReference>
<gene>
    <name evidence="2 4" type="primary">msrA</name>
    <name evidence="4" type="ORF">NDEV_1303</name>
</gene>
<dbReference type="Pfam" id="PF01625">
    <property type="entry name" value="PMSR"/>
    <property type="match status" value="1"/>
</dbReference>
<dbReference type="GO" id="GO:0033744">
    <property type="term" value="F:L-methionine:thioredoxin-disulfide S-oxidoreductase activity"/>
    <property type="evidence" value="ECO:0007669"/>
    <property type="project" value="RHEA"/>
</dbReference>
<keyword evidence="1 2" id="KW-0560">Oxidoreductase</keyword>
<dbReference type="KEGG" id="ndv:NDEV_1303"/>
<dbReference type="PANTHER" id="PTHR43774">
    <property type="entry name" value="PEPTIDE METHIONINE SULFOXIDE REDUCTASE"/>
    <property type="match status" value="1"/>
</dbReference>
<dbReference type="EMBL" id="LN890280">
    <property type="protein sequence ID" value="CUR52068.1"/>
    <property type="molecule type" value="Genomic_DNA"/>
</dbReference>
<organism evidence="4 5">
    <name type="scientific">Nitrosotalea devaniterrae</name>
    <dbReference type="NCBI Taxonomy" id="1078905"/>
    <lineage>
        <taxon>Archaea</taxon>
        <taxon>Nitrososphaerota</taxon>
        <taxon>Nitrososphaeria</taxon>
        <taxon>Nitrosotaleales</taxon>
        <taxon>Nitrosotaleaceae</taxon>
        <taxon>Nitrosotalea</taxon>
    </lineage>
</organism>
<dbReference type="Proteomes" id="UP000196239">
    <property type="component" value="Chromosome 1"/>
</dbReference>
<comment type="function">
    <text evidence="2">Has an important function as a repair enzyme for proteins that have been inactivated by oxidation. Catalyzes the reversible oxidation-reduction of methionine sulfoxide in proteins to methionine.</text>
</comment>
<evidence type="ECO:0000256" key="2">
    <source>
        <dbReference type="HAMAP-Rule" id="MF_01401"/>
    </source>
</evidence>
<dbReference type="GO" id="GO:0008113">
    <property type="term" value="F:peptide-methionine (S)-S-oxide reductase activity"/>
    <property type="evidence" value="ECO:0007669"/>
    <property type="project" value="UniProtKB-UniRule"/>
</dbReference>
<proteinExistence type="inferred from homology"/>
<comment type="catalytic activity">
    <reaction evidence="2">
        <text>[thioredoxin]-disulfide + L-methionine + H2O = L-methionine (S)-S-oxide + [thioredoxin]-dithiol</text>
        <dbReference type="Rhea" id="RHEA:19993"/>
        <dbReference type="Rhea" id="RHEA-COMP:10698"/>
        <dbReference type="Rhea" id="RHEA-COMP:10700"/>
        <dbReference type="ChEBI" id="CHEBI:15377"/>
        <dbReference type="ChEBI" id="CHEBI:29950"/>
        <dbReference type="ChEBI" id="CHEBI:50058"/>
        <dbReference type="ChEBI" id="CHEBI:57844"/>
        <dbReference type="ChEBI" id="CHEBI:58772"/>
        <dbReference type="EC" id="1.8.4.11"/>
    </reaction>
</comment>
<feature type="active site" evidence="2">
    <location>
        <position position="9"/>
    </location>
</feature>
<comment type="similarity">
    <text evidence="2">Belongs to the MsrA Met sulfoxide reductase family.</text>
</comment>
<dbReference type="HAMAP" id="MF_01401">
    <property type="entry name" value="MsrA"/>
    <property type="match status" value="1"/>
</dbReference>
<dbReference type="AlphaFoldDB" id="A0A128A402"/>
<evidence type="ECO:0000259" key="3">
    <source>
        <dbReference type="Pfam" id="PF01625"/>
    </source>
</evidence>
<protein>
    <recommendedName>
        <fullName evidence="2">Peptide methionine sulfoxide reductase MsrA</fullName>
        <shortName evidence="2">Protein-methionine-S-oxide reductase</shortName>
        <ecNumber evidence="2">1.8.4.11</ecNumber>
    </recommendedName>
    <alternativeName>
        <fullName evidence="2">Peptide-methionine (S)-S-oxide reductase</fullName>
        <shortName evidence="2">Peptide Met(O) reductase</shortName>
    </alternativeName>
</protein>
<accession>A0A128A402</accession>